<sequence length="572" mass="60693">MPEFGFSRWRTWLKQSDGLFTLVLLGVVTGIATSAVMALFLSTLDAVLHLLNGESLEDFESLSAAMRFALPVVGSLLLILLFRFTPNHVQTVGVAHVLDRLRRGRGRLPAGNAIFQFVAALIALGSGHSVGKEGPAVHIGAGIANQLGQATHRVPSQLRLLTGCGTAAAISSAFDTPLAGVLFAMEVVLMEYSLLGFTPIIASAVTAAVTTRWFMGEHPAFVTDPFSVGGLADLPALLLTGLMIGLFAVVFHRLVRTFLRMRVHARALRLLLAGVIAGALALVVPQILGSGFDTVNAALANELGWTALLVILVAKIVATAAAIGLGVPAGLIGPTLVMGACAGGVIGALMPGAADPAFYALLGMAAMMSAVLHAPLAALAAVLELSLNAHAMFPAMVVVLGANLVCQHAFKQPSLFRALLEAQGLTIETHPVRIALSQRFLSELASSQFDRLDLTLDEDRIGKVLKGPYRWVMIQIENDSYLLSKPVLNEFYVDWVQLNADTRRPLGDALRQAVPPYSRLVQLDGDITLLGAVKLLKREDTAGFMLPLDDDRVGLVTRGQLVSVLTSEGDIH</sequence>
<evidence type="ECO:0000256" key="2">
    <source>
        <dbReference type="ARBA" id="ARBA00022448"/>
    </source>
</evidence>
<dbReference type="PRINTS" id="PR00762">
    <property type="entry name" value="CLCHANNEL"/>
</dbReference>
<keyword evidence="2" id="KW-0813">Transport</keyword>
<dbReference type="InterPro" id="IPR001807">
    <property type="entry name" value="ClC"/>
</dbReference>
<name>A0A918KA79_9GAMM</name>
<dbReference type="SUPFAM" id="SSF81340">
    <property type="entry name" value="Clc chloride channel"/>
    <property type="match status" value="1"/>
</dbReference>
<dbReference type="AlphaFoldDB" id="A0A918KA79"/>
<feature type="transmembrane region" description="Helical" evidence="10">
    <location>
        <begin position="20"/>
        <end position="44"/>
    </location>
</feature>
<keyword evidence="7" id="KW-0869">Chloride channel</keyword>
<dbReference type="Proteomes" id="UP000626148">
    <property type="component" value="Unassembled WGS sequence"/>
</dbReference>
<feature type="transmembrane region" description="Helical" evidence="10">
    <location>
        <begin position="331"/>
        <end position="351"/>
    </location>
</feature>
<evidence type="ECO:0000256" key="4">
    <source>
        <dbReference type="ARBA" id="ARBA00022989"/>
    </source>
</evidence>
<dbReference type="Gene3D" id="1.10.3080.10">
    <property type="entry name" value="Clc chloride channel"/>
    <property type="match status" value="1"/>
</dbReference>
<keyword evidence="3 10" id="KW-0812">Transmembrane</keyword>
<feature type="transmembrane region" description="Helical" evidence="10">
    <location>
        <begin position="106"/>
        <end position="125"/>
    </location>
</feature>
<feature type="transmembrane region" description="Helical" evidence="10">
    <location>
        <begin position="267"/>
        <end position="288"/>
    </location>
</feature>
<dbReference type="CDD" id="cd00400">
    <property type="entry name" value="Voltage_gated_ClC"/>
    <property type="match status" value="1"/>
</dbReference>
<evidence type="ECO:0000256" key="3">
    <source>
        <dbReference type="ARBA" id="ARBA00022692"/>
    </source>
</evidence>
<dbReference type="EMBL" id="BMXR01000005">
    <property type="protein sequence ID" value="GGX53816.1"/>
    <property type="molecule type" value="Genomic_DNA"/>
</dbReference>
<dbReference type="GO" id="GO:0034707">
    <property type="term" value="C:chloride channel complex"/>
    <property type="evidence" value="ECO:0007669"/>
    <property type="project" value="UniProtKB-KW"/>
</dbReference>
<dbReference type="RefSeq" id="WP_189608542.1">
    <property type="nucleotide sequence ID" value="NZ_BMXR01000005.1"/>
</dbReference>
<dbReference type="PANTHER" id="PTHR43427">
    <property type="entry name" value="CHLORIDE CHANNEL PROTEIN CLC-E"/>
    <property type="match status" value="1"/>
</dbReference>
<dbReference type="PANTHER" id="PTHR43427:SF6">
    <property type="entry name" value="CHLORIDE CHANNEL PROTEIN CLC-E"/>
    <property type="match status" value="1"/>
</dbReference>
<dbReference type="Pfam" id="PF00654">
    <property type="entry name" value="Voltage_CLC"/>
    <property type="match status" value="1"/>
</dbReference>
<evidence type="ECO:0000256" key="8">
    <source>
        <dbReference type="ARBA" id="ARBA00023214"/>
    </source>
</evidence>
<evidence type="ECO:0000256" key="10">
    <source>
        <dbReference type="SAM" id="Phobius"/>
    </source>
</evidence>
<reference evidence="11" key="1">
    <citation type="journal article" date="2014" name="Int. J. Syst. Evol. Microbiol.">
        <title>Complete genome sequence of Corynebacterium casei LMG S-19264T (=DSM 44701T), isolated from a smear-ripened cheese.</title>
        <authorList>
            <consortium name="US DOE Joint Genome Institute (JGI-PGF)"/>
            <person name="Walter F."/>
            <person name="Albersmeier A."/>
            <person name="Kalinowski J."/>
            <person name="Ruckert C."/>
        </authorList>
    </citation>
    <scope>NUCLEOTIDE SEQUENCE</scope>
    <source>
        <strain evidence="11">KCTC 22169</strain>
    </source>
</reference>
<keyword evidence="8" id="KW-0868">Chloride</keyword>
<dbReference type="GO" id="GO:0005254">
    <property type="term" value="F:chloride channel activity"/>
    <property type="evidence" value="ECO:0007669"/>
    <property type="project" value="UniProtKB-KW"/>
</dbReference>
<feature type="transmembrane region" description="Helical" evidence="10">
    <location>
        <begin position="357"/>
        <end position="379"/>
    </location>
</feature>
<evidence type="ECO:0000256" key="7">
    <source>
        <dbReference type="ARBA" id="ARBA00023173"/>
    </source>
</evidence>
<feature type="transmembrane region" description="Helical" evidence="10">
    <location>
        <begin position="303"/>
        <end position="324"/>
    </location>
</feature>
<evidence type="ECO:0000256" key="5">
    <source>
        <dbReference type="ARBA" id="ARBA00023065"/>
    </source>
</evidence>
<keyword evidence="9" id="KW-0407">Ion channel</keyword>
<evidence type="ECO:0000313" key="12">
    <source>
        <dbReference type="Proteomes" id="UP000626148"/>
    </source>
</evidence>
<dbReference type="InterPro" id="IPR014743">
    <property type="entry name" value="Cl-channel_core"/>
</dbReference>
<feature type="transmembrane region" description="Helical" evidence="10">
    <location>
        <begin position="64"/>
        <end position="85"/>
    </location>
</feature>
<comment type="subcellular location">
    <subcellularLocation>
        <location evidence="1">Membrane</location>
        <topology evidence="1">Multi-pass membrane protein</topology>
    </subcellularLocation>
</comment>
<organism evidence="11 12">
    <name type="scientific">Saccharospirillum salsuginis</name>
    <dbReference type="NCBI Taxonomy" id="418750"/>
    <lineage>
        <taxon>Bacteria</taxon>
        <taxon>Pseudomonadati</taxon>
        <taxon>Pseudomonadota</taxon>
        <taxon>Gammaproteobacteria</taxon>
        <taxon>Oceanospirillales</taxon>
        <taxon>Saccharospirillaceae</taxon>
        <taxon>Saccharospirillum</taxon>
    </lineage>
</organism>
<proteinExistence type="predicted"/>
<feature type="transmembrane region" description="Helical" evidence="10">
    <location>
        <begin position="192"/>
        <end position="214"/>
    </location>
</feature>
<feature type="transmembrane region" description="Helical" evidence="10">
    <location>
        <begin position="160"/>
        <end position="185"/>
    </location>
</feature>
<evidence type="ECO:0000256" key="9">
    <source>
        <dbReference type="ARBA" id="ARBA00023303"/>
    </source>
</evidence>
<evidence type="ECO:0000256" key="6">
    <source>
        <dbReference type="ARBA" id="ARBA00023136"/>
    </source>
</evidence>
<dbReference type="InterPro" id="IPR050368">
    <property type="entry name" value="ClC-type_chloride_channel"/>
</dbReference>
<keyword evidence="6 10" id="KW-0472">Membrane</keyword>
<keyword evidence="5" id="KW-0406">Ion transport</keyword>
<protein>
    <submittedName>
        <fullName evidence="11">Chloride channel protein</fullName>
    </submittedName>
</protein>
<comment type="caution">
    <text evidence="11">The sequence shown here is derived from an EMBL/GenBank/DDBJ whole genome shotgun (WGS) entry which is preliminary data.</text>
</comment>
<evidence type="ECO:0000313" key="11">
    <source>
        <dbReference type="EMBL" id="GGX53816.1"/>
    </source>
</evidence>
<accession>A0A918KA79</accession>
<gene>
    <name evidence="11" type="ORF">GCM10007392_21410</name>
</gene>
<feature type="transmembrane region" description="Helical" evidence="10">
    <location>
        <begin position="234"/>
        <end position="255"/>
    </location>
</feature>
<evidence type="ECO:0000256" key="1">
    <source>
        <dbReference type="ARBA" id="ARBA00004141"/>
    </source>
</evidence>
<reference evidence="11" key="2">
    <citation type="submission" date="2020-09" db="EMBL/GenBank/DDBJ databases">
        <authorList>
            <person name="Sun Q."/>
            <person name="Kim S."/>
        </authorList>
    </citation>
    <scope>NUCLEOTIDE SEQUENCE</scope>
    <source>
        <strain evidence="11">KCTC 22169</strain>
    </source>
</reference>
<keyword evidence="4 10" id="KW-1133">Transmembrane helix</keyword>
<keyword evidence="12" id="KW-1185">Reference proteome</keyword>